<feature type="disulfide bond" evidence="6">
    <location>
        <begin position="102"/>
        <end position="111"/>
    </location>
</feature>
<organism evidence="8 9">
    <name type="scientific">Callipepla squamata</name>
    <name type="common">Scaled quail</name>
    <dbReference type="NCBI Taxonomy" id="9009"/>
    <lineage>
        <taxon>Eukaryota</taxon>
        <taxon>Metazoa</taxon>
        <taxon>Chordata</taxon>
        <taxon>Craniata</taxon>
        <taxon>Vertebrata</taxon>
        <taxon>Euteleostomi</taxon>
        <taxon>Archelosauria</taxon>
        <taxon>Archosauria</taxon>
        <taxon>Dinosauria</taxon>
        <taxon>Saurischia</taxon>
        <taxon>Theropoda</taxon>
        <taxon>Coelurosauria</taxon>
        <taxon>Aves</taxon>
        <taxon>Neognathae</taxon>
        <taxon>Galloanserae</taxon>
        <taxon>Galliformes</taxon>
        <taxon>Odontophoridae</taxon>
        <taxon>Callipepla</taxon>
    </lineage>
</organism>
<evidence type="ECO:0000313" key="8">
    <source>
        <dbReference type="EMBL" id="OXB61181.1"/>
    </source>
</evidence>
<keyword evidence="9" id="KW-1185">Reference proteome</keyword>
<reference evidence="8 9" key="1">
    <citation type="submission" date="2016-07" db="EMBL/GenBank/DDBJ databases">
        <title>Disparate Historic Effective Population Sizes Predicted by Modern Levels of Genome Diversity for the Scaled Quail (Callipepla squamata) and the Northern Bobwhite (Colinus virginianus): Inferences from First and Second Generation Draft Genome Assemblies for Sympatric New World Quail.</title>
        <authorList>
            <person name="Oldeschulte D.L."/>
            <person name="Halley Y.A."/>
            <person name="Bhattarai E.K."/>
            <person name="Brashear W.A."/>
            <person name="Hill J."/>
            <person name="Metz R.P."/>
            <person name="Johnson C.D."/>
            <person name="Rollins D."/>
            <person name="Peterson M.J."/>
            <person name="Bickhart D.M."/>
            <person name="Decker J.E."/>
            <person name="Seabury C.M."/>
        </authorList>
    </citation>
    <scope>NUCLEOTIDE SEQUENCE [LARGE SCALE GENOMIC DNA]</scope>
    <source>
        <strain evidence="8 9">Texas</strain>
        <tissue evidence="8">Leg muscle</tissue>
    </source>
</reference>
<evidence type="ECO:0000256" key="6">
    <source>
        <dbReference type="PROSITE-ProRule" id="PRU00076"/>
    </source>
</evidence>
<dbReference type="InterPro" id="IPR013032">
    <property type="entry name" value="EGF-like_CS"/>
</dbReference>
<dbReference type="PROSITE" id="PS01186">
    <property type="entry name" value="EGF_2"/>
    <property type="match status" value="2"/>
</dbReference>
<keyword evidence="5" id="KW-0325">Glycoprotein</keyword>
<dbReference type="PROSITE" id="PS00010">
    <property type="entry name" value="ASX_HYDROXYL"/>
    <property type="match status" value="1"/>
</dbReference>
<dbReference type="FunFam" id="2.10.25.10:FF:000230">
    <property type="entry name" value="Delta-like protein"/>
    <property type="match status" value="1"/>
</dbReference>
<name>A0A226N0W7_CALSU</name>
<dbReference type="Pfam" id="PF00008">
    <property type="entry name" value="EGF"/>
    <property type="match status" value="1"/>
</dbReference>
<dbReference type="Proteomes" id="UP000198323">
    <property type="component" value="Unassembled WGS sequence"/>
</dbReference>
<evidence type="ECO:0000256" key="1">
    <source>
        <dbReference type="ARBA" id="ARBA00022536"/>
    </source>
</evidence>
<keyword evidence="1 6" id="KW-0245">EGF-like domain</keyword>
<feature type="disulfide bond" evidence="6">
    <location>
        <begin position="32"/>
        <end position="41"/>
    </location>
</feature>
<feature type="domain" description="EGF-like" evidence="7">
    <location>
        <begin position="6"/>
        <end position="42"/>
    </location>
</feature>
<dbReference type="GO" id="GO:0005886">
    <property type="term" value="C:plasma membrane"/>
    <property type="evidence" value="ECO:0007669"/>
    <property type="project" value="UniProtKB-ARBA"/>
</dbReference>
<dbReference type="STRING" id="9009.A0A226N0W7"/>
<dbReference type="OrthoDB" id="9096068at2759"/>
<dbReference type="InterPro" id="IPR018097">
    <property type="entry name" value="EGF_Ca-bd_CS"/>
</dbReference>
<dbReference type="InterPro" id="IPR000152">
    <property type="entry name" value="EGF-type_Asp/Asn_hydroxyl_site"/>
</dbReference>
<feature type="disulfide bond" evidence="6">
    <location>
        <begin position="83"/>
        <end position="100"/>
    </location>
</feature>
<sequence length="138" mass="15397">EFCKVQIDNCNYNSCENGGTCVNYEDHFKCICPMGFEGERCELDIDVCLFHNLSCAPGAMCMNKSHGFNYTCLSPCIGNTEVCANGGSCIYDEDNKRSHCVCARGWTGQTCLENINDCEINQCQNGGTCEDEVNKYRY</sequence>
<gene>
    <name evidence="8" type="ORF">ASZ78_013576</name>
</gene>
<evidence type="ECO:0000256" key="5">
    <source>
        <dbReference type="ARBA" id="ARBA00023180"/>
    </source>
</evidence>
<keyword evidence="2" id="KW-0732">Signal</keyword>
<dbReference type="EMBL" id="MCFN01000290">
    <property type="protein sequence ID" value="OXB61181.1"/>
    <property type="molecule type" value="Genomic_DNA"/>
</dbReference>
<dbReference type="PROSITE" id="PS50026">
    <property type="entry name" value="EGF_3"/>
    <property type="match status" value="3"/>
</dbReference>
<proteinExistence type="predicted"/>
<evidence type="ECO:0000256" key="2">
    <source>
        <dbReference type="ARBA" id="ARBA00022729"/>
    </source>
</evidence>
<evidence type="ECO:0000256" key="3">
    <source>
        <dbReference type="ARBA" id="ARBA00022737"/>
    </source>
</evidence>
<dbReference type="InterPro" id="IPR000742">
    <property type="entry name" value="EGF"/>
</dbReference>
<dbReference type="GO" id="GO:0005509">
    <property type="term" value="F:calcium ion binding"/>
    <property type="evidence" value="ECO:0007669"/>
    <property type="project" value="InterPro"/>
</dbReference>
<dbReference type="SMART" id="SM00181">
    <property type="entry name" value="EGF"/>
    <property type="match status" value="2"/>
</dbReference>
<protein>
    <recommendedName>
        <fullName evidence="7">EGF-like domain-containing protein</fullName>
    </recommendedName>
</protein>
<dbReference type="Pfam" id="PF12661">
    <property type="entry name" value="hEGF"/>
    <property type="match status" value="2"/>
</dbReference>
<dbReference type="GO" id="GO:0048812">
    <property type="term" value="P:neuron projection morphogenesis"/>
    <property type="evidence" value="ECO:0007669"/>
    <property type="project" value="UniProtKB-ARBA"/>
</dbReference>
<keyword evidence="3" id="KW-0677">Repeat</keyword>
<dbReference type="InterPro" id="IPR001881">
    <property type="entry name" value="EGF-like_Ca-bd_dom"/>
</dbReference>
<dbReference type="CDD" id="cd00054">
    <property type="entry name" value="EGF_CA"/>
    <property type="match status" value="1"/>
</dbReference>
<evidence type="ECO:0000259" key="7">
    <source>
        <dbReference type="PROSITE" id="PS50026"/>
    </source>
</evidence>
<evidence type="ECO:0000256" key="4">
    <source>
        <dbReference type="ARBA" id="ARBA00023157"/>
    </source>
</evidence>
<evidence type="ECO:0000313" key="9">
    <source>
        <dbReference type="Proteomes" id="UP000198323"/>
    </source>
</evidence>
<dbReference type="PROSITE" id="PS00022">
    <property type="entry name" value="EGF_1"/>
    <property type="match status" value="2"/>
</dbReference>
<dbReference type="SUPFAM" id="SSF57196">
    <property type="entry name" value="EGF/Laminin"/>
    <property type="match status" value="2"/>
</dbReference>
<dbReference type="GO" id="GO:0042063">
    <property type="term" value="P:gliogenesis"/>
    <property type="evidence" value="ECO:0007669"/>
    <property type="project" value="UniProtKB-ARBA"/>
</dbReference>
<feature type="domain" description="EGF-like" evidence="7">
    <location>
        <begin position="114"/>
        <end position="138"/>
    </location>
</feature>
<feature type="non-terminal residue" evidence="8">
    <location>
        <position position="1"/>
    </location>
</feature>
<dbReference type="PRINTS" id="PR00010">
    <property type="entry name" value="EGFBLOOD"/>
</dbReference>
<comment type="caution">
    <text evidence="8">The sequence shown here is derived from an EMBL/GenBank/DDBJ whole genome shotgun (WGS) entry which is preliminary data.</text>
</comment>
<dbReference type="Gene3D" id="2.10.25.10">
    <property type="entry name" value="Laminin"/>
    <property type="match status" value="3"/>
</dbReference>
<dbReference type="PROSITE" id="PS01187">
    <property type="entry name" value="EGF_CA"/>
    <property type="match status" value="1"/>
</dbReference>
<dbReference type="InterPro" id="IPR051022">
    <property type="entry name" value="Notch_Cell-Fate_Det"/>
</dbReference>
<keyword evidence="4 6" id="KW-1015">Disulfide bond</keyword>
<comment type="caution">
    <text evidence="6">Lacks conserved residue(s) required for the propagation of feature annotation.</text>
</comment>
<dbReference type="SMART" id="SM00179">
    <property type="entry name" value="EGF_CA"/>
    <property type="match status" value="1"/>
</dbReference>
<feature type="domain" description="EGF-like" evidence="7">
    <location>
        <begin position="73"/>
        <end position="112"/>
    </location>
</feature>
<accession>A0A226N0W7</accession>
<dbReference type="AlphaFoldDB" id="A0A226N0W7"/>
<dbReference type="PANTHER" id="PTHR24049">
    <property type="entry name" value="CRUMBS FAMILY MEMBER"/>
    <property type="match status" value="1"/>
</dbReference>